<protein>
    <submittedName>
        <fullName evidence="1">Terminase large subunit</fullName>
    </submittedName>
</protein>
<proteinExistence type="predicted"/>
<organism evidence="1">
    <name type="scientific">virus sp. ct9pU4</name>
    <dbReference type="NCBI Taxonomy" id="2828248"/>
    <lineage>
        <taxon>Viruses</taxon>
    </lineage>
</organism>
<accession>A0A8S5RBA6</accession>
<dbReference type="EMBL" id="BK059087">
    <property type="protein sequence ID" value="DAE28435.1"/>
    <property type="molecule type" value="Genomic_DNA"/>
</dbReference>
<reference evidence="1" key="1">
    <citation type="journal article" date="2021" name="Proc. Natl. Acad. Sci. U.S.A.">
        <title>A Catalog of Tens of Thousands of Viruses from Human Metagenomes Reveals Hidden Associations with Chronic Diseases.</title>
        <authorList>
            <person name="Tisza M.J."/>
            <person name="Buck C.B."/>
        </authorList>
    </citation>
    <scope>NUCLEOTIDE SEQUENCE</scope>
    <source>
        <strain evidence="1">Ct9pU4</strain>
    </source>
</reference>
<sequence>MDRCKYGYTADDGDFISGYNYFYLNFCPIQRIIYTTITNPDGSTTTKKTRDL</sequence>
<evidence type="ECO:0000313" key="1">
    <source>
        <dbReference type="EMBL" id="DAE28435.1"/>
    </source>
</evidence>
<name>A0A8S5RBA6_9VIRU</name>